<reference evidence="5 6" key="1">
    <citation type="submission" date="2019-06" db="EMBL/GenBank/DDBJ databases">
        <title>Sequencing the genomes of 1000 actinobacteria strains.</title>
        <authorList>
            <person name="Klenk H.-P."/>
        </authorList>
    </citation>
    <scope>NUCLEOTIDE SEQUENCE [LARGE SCALE GENOMIC DNA]</scope>
    <source>
        <strain evidence="5 6">DSM 4813</strain>
    </source>
</reference>
<dbReference type="AlphaFoldDB" id="A0A542ZXF3"/>
<dbReference type="GO" id="GO:0006654">
    <property type="term" value="P:phosphatidic acid biosynthetic process"/>
    <property type="evidence" value="ECO:0007669"/>
    <property type="project" value="TreeGrafter"/>
</dbReference>
<name>A0A542ZXF3_RARFA</name>
<dbReference type="GO" id="GO:0005886">
    <property type="term" value="C:plasma membrane"/>
    <property type="evidence" value="ECO:0007669"/>
    <property type="project" value="TreeGrafter"/>
</dbReference>
<dbReference type="InterPro" id="IPR002123">
    <property type="entry name" value="Plipid/glycerol_acylTrfase"/>
</dbReference>
<dbReference type="PANTHER" id="PTHR10434">
    <property type="entry name" value="1-ACYL-SN-GLYCEROL-3-PHOSPHATE ACYLTRANSFERASE"/>
    <property type="match status" value="1"/>
</dbReference>
<dbReference type="CDD" id="cd07989">
    <property type="entry name" value="LPLAT_AGPAT-like"/>
    <property type="match status" value="1"/>
</dbReference>
<dbReference type="GO" id="GO:0003841">
    <property type="term" value="F:1-acylglycerol-3-phosphate O-acyltransferase activity"/>
    <property type="evidence" value="ECO:0007669"/>
    <property type="project" value="TreeGrafter"/>
</dbReference>
<dbReference type="EMBL" id="VFOS01000001">
    <property type="protein sequence ID" value="TQL64890.1"/>
    <property type="molecule type" value="Genomic_DNA"/>
</dbReference>
<keyword evidence="6" id="KW-1185">Reference proteome</keyword>
<evidence type="ECO:0000259" key="4">
    <source>
        <dbReference type="SMART" id="SM00563"/>
    </source>
</evidence>
<dbReference type="OrthoDB" id="9806008at2"/>
<dbReference type="Proteomes" id="UP000315389">
    <property type="component" value="Unassembled WGS sequence"/>
</dbReference>
<evidence type="ECO:0000313" key="5">
    <source>
        <dbReference type="EMBL" id="TQL64890.1"/>
    </source>
</evidence>
<dbReference type="SMART" id="SM00563">
    <property type="entry name" value="PlsC"/>
    <property type="match status" value="1"/>
</dbReference>
<dbReference type="Pfam" id="PF01553">
    <property type="entry name" value="Acyltransferase"/>
    <property type="match status" value="1"/>
</dbReference>
<evidence type="ECO:0000256" key="1">
    <source>
        <dbReference type="ARBA" id="ARBA00022679"/>
    </source>
</evidence>
<gene>
    <name evidence="5" type="ORF">FB461_1416</name>
</gene>
<organism evidence="5 6">
    <name type="scientific">Rarobacter faecitabidus</name>
    <dbReference type="NCBI Taxonomy" id="13243"/>
    <lineage>
        <taxon>Bacteria</taxon>
        <taxon>Bacillati</taxon>
        <taxon>Actinomycetota</taxon>
        <taxon>Actinomycetes</taxon>
        <taxon>Micrococcales</taxon>
        <taxon>Rarobacteraceae</taxon>
        <taxon>Rarobacter</taxon>
    </lineage>
</organism>
<evidence type="ECO:0000313" key="6">
    <source>
        <dbReference type="Proteomes" id="UP000315389"/>
    </source>
</evidence>
<protein>
    <submittedName>
        <fullName evidence="5">1-acyl-sn-glycerol-3-phosphate acyltransferase</fullName>
    </submittedName>
</protein>
<evidence type="ECO:0000256" key="2">
    <source>
        <dbReference type="ARBA" id="ARBA00023315"/>
    </source>
</evidence>
<proteinExistence type="predicted"/>
<keyword evidence="1 5" id="KW-0808">Transferase</keyword>
<dbReference type="PANTHER" id="PTHR10434:SF55">
    <property type="entry name" value="POSSIBLE ACYLTRANSFERASE"/>
    <property type="match status" value="1"/>
</dbReference>
<feature type="region of interest" description="Disordered" evidence="3">
    <location>
        <begin position="226"/>
        <end position="246"/>
    </location>
</feature>
<accession>A0A542ZXF3</accession>
<keyword evidence="2 5" id="KW-0012">Acyltransferase</keyword>
<evidence type="ECO:0000256" key="3">
    <source>
        <dbReference type="SAM" id="MobiDB-lite"/>
    </source>
</evidence>
<feature type="domain" description="Phospholipid/glycerol acyltransferase" evidence="4">
    <location>
        <begin position="45"/>
        <end position="163"/>
    </location>
</feature>
<sequence>MPRTRPVRGITPTYRALVALLRPGLMALTKREWTGGENIPKSGGFIAAANHMSGFDPVTTTHYLHDHGVAPKIMAKDSLWKVPLLGAFLRGTKMIPVSRGTRNSSDSLVAAQNALEAGETVLIFPEGTLTKDPELWPMAGKTGVARLALTSGAPVIPISQWGVQRIFKQHGKLLRLIPRKTVQVHTGQPVNLDDLRDQPITASVLQEATSRIMRAIADGVADLRGETAPEQLYSPGSAKNSSKEKQ</sequence>
<dbReference type="SUPFAM" id="SSF69593">
    <property type="entry name" value="Glycerol-3-phosphate (1)-acyltransferase"/>
    <property type="match status" value="1"/>
</dbReference>
<dbReference type="RefSeq" id="WP_142120159.1">
    <property type="nucleotide sequence ID" value="NZ_BAAASV010000002.1"/>
</dbReference>
<comment type="caution">
    <text evidence="5">The sequence shown here is derived from an EMBL/GenBank/DDBJ whole genome shotgun (WGS) entry which is preliminary data.</text>
</comment>